<dbReference type="InterPro" id="IPR000195">
    <property type="entry name" value="Rab-GAP-TBC_dom"/>
</dbReference>
<feature type="region of interest" description="Disordered" evidence="2">
    <location>
        <begin position="66"/>
        <end position="93"/>
    </location>
</feature>
<dbReference type="InterPro" id="IPR035969">
    <property type="entry name" value="Rab-GAP_TBC_sf"/>
</dbReference>
<dbReference type="PANTHER" id="PTHR22957">
    <property type="entry name" value="TBC1 DOMAIN FAMILY MEMBER GTPASE-ACTIVATING PROTEIN"/>
    <property type="match status" value="1"/>
</dbReference>
<evidence type="ECO:0000256" key="1">
    <source>
        <dbReference type="ARBA" id="ARBA00022468"/>
    </source>
</evidence>
<dbReference type="Gene3D" id="1.10.8.270">
    <property type="entry name" value="putative rabgap domain of human tbc1 domain family member 14 like domains"/>
    <property type="match status" value="1"/>
</dbReference>
<dbReference type="GO" id="GO:0005096">
    <property type="term" value="F:GTPase activator activity"/>
    <property type="evidence" value="ECO:0007669"/>
    <property type="project" value="UniProtKB-KW"/>
</dbReference>
<dbReference type="PROSITE" id="PS50086">
    <property type="entry name" value="TBC_RABGAP"/>
    <property type="match status" value="1"/>
</dbReference>
<dbReference type="Proteomes" id="UP000616769">
    <property type="component" value="Unassembled WGS sequence"/>
</dbReference>
<dbReference type="AlphaFoldDB" id="A0A131ZT21"/>
<evidence type="ECO:0000313" key="4">
    <source>
        <dbReference type="Proteomes" id="UP000616769"/>
    </source>
</evidence>
<proteinExistence type="predicted"/>
<accession>A0A131ZT21</accession>
<dbReference type="Pfam" id="PF00566">
    <property type="entry name" value="RabGAP-TBC"/>
    <property type="match status" value="1"/>
</dbReference>
<keyword evidence="1" id="KW-0343">GTPase activation</keyword>
<comment type="caution">
    <text evidence="3">The sequence shown here is derived from an EMBL/GenBank/DDBJ whole genome shotgun (WGS) entry which is preliminary data.</text>
</comment>
<organism evidence="3 4">
    <name type="scientific">Sarcoptes scabiei</name>
    <name type="common">Itch mite</name>
    <name type="synonym">Acarus scabiei</name>
    <dbReference type="NCBI Taxonomy" id="52283"/>
    <lineage>
        <taxon>Eukaryota</taxon>
        <taxon>Metazoa</taxon>
        <taxon>Ecdysozoa</taxon>
        <taxon>Arthropoda</taxon>
        <taxon>Chelicerata</taxon>
        <taxon>Arachnida</taxon>
        <taxon>Acari</taxon>
        <taxon>Acariformes</taxon>
        <taxon>Sarcoptiformes</taxon>
        <taxon>Astigmata</taxon>
        <taxon>Psoroptidia</taxon>
        <taxon>Sarcoptoidea</taxon>
        <taxon>Sarcoptidae</taxon>
        <taxon>Sarcoptinae</taxon>
        <taxon>Sarcoptes</taxon>
    </lineage>
</organism>
<dbReference type="VEuPathDB" id="VectorBase:SSCA009863"/>
<dbReference type="SUPFAM" id="SSF47923">
    <property type="entry name" value="Ypt/Rab-GAP domain of gyp1p"/>
    <property type="match status" value="2"/>
</dbReference>
<evidence type="ECO:0000313" key="3">
    <source>
        <dbReference type="EMBL" id="KPL97518.1"/>
    </source>
</evidence>
<gene>
    <name evidence="3" type="ORF">QR98_0002640</name>
</gene>
<sequence>MRLFSIDCSNYNFIYLDLTRKKIFGKNLHRSRSFSTESRYVKRRSHWLKRGEKFCKSKDDNYIGLNETDQSPLQSSHSSKVNSSCETNRKESDLDEVRQILKSALKNSLNHVHDHIIASLPTEMSIYYQKMSNLYERGHDSVNDSVVNPRACSESIDRSRKNPSPNPENTETESSSNDRVAYNPYAPPSPKPAILPIREFLHDPLNASTRTLNQVSNLVRIPTSSLIYDHGINFINNLVTPVTFPANKTRPPGTAERVHTSDDETGSIPIPPPNLPLIECTFHQSRKEPLSLEEFEQSDWTIETLRLRVFQGGISDELRPRIWPWILGLADDEPNNQDITKEFDWTLKEKLYEHFRMQWQSILPDQEKQRDVIRCDRTHPFYKGDQNKNLHKLKELLLTYMIYDFDTGYVQGMSDLASPLLYIMQGDTCKAFWFFAKIMEFTNNNFEMSQKTIKNQLEMLWKLIELTDPIFAQYLANNDSVNCYFAFRWIVCQFKREFMKQNSDDYQEILLLWESIWTCSSMNKHLIGKKPDQRKRIDIDAKVQTPKDDCKDQKESDILTEKFESKCHLSDEQNNLNNKSIQSEKNHRNETQSIDLPQHQQGKLSVTELYVLCICLSIIRRERDLIMVQRFDATEILKHFNTLELTKNLNDILLHAANIWSWLIFDENDKFLFGIESEQSKSIENITETATEIEKPNQSIDSEDFDLLQDLRLPVDRQIPSNEDFFIFNNI</sequence>
<dbReference type="PANTHER" id="PTHR22957:SF502">
    <property type="entry name" value="SMALL G PROTEIN SIGNALING MODULATOR 2-RELATED"/>
    <property type="match status" value="1"/>
</dbReference>
<protein>
    <submittedName>
        <fullName evidence="3">TBC1 domain family member 15-like protein</fullName>
    </submittedName>
</protein>
<dbReference type="SMART" id="SM00164">
    <property type="entry name" value="TBC"/>
    <property type="match status" value="1"/>
</dbReference>
<dbReference type="OrthoDB" id="10264062at2759"/>
<feature type="region of interest" description="Disordered" evidence="2">
    <location>
        <begin position="247"/>
        <end position="270"/>
    </location>
</feature>
<feature type="compositionally biased region" description="Polar residues" evidence="2">
    <location>
        <begin position="67"/>
        <end position="86"/>
    </location>
</feature>
<name>A0A131ZT21_SARSC</name>
<evidence type="ECO:0000256" key="2">
    <source>
        <dbReference type="SAM" id="MobiDB-lite"/>
    </source>
</evidence>
<reference evidence="3 4" key="1">
    <citation type="journal article" date="2015" name="Parasit. Vectors">
        <title>Draft genome of the scabies mite.</title>
        <authorList>
            <person name="Rider S.D.Jr."/>
            <person name="Morgan M.S."/>
            <person name="Arlian L.G."/>
        </authorList>
    </citation>
    <scope>NUCLEOTIDE SEQUENCE [LARGE SCALE GENOMIC DNA]</scope>
    <source>
        <strain evidence="3">Arlian Lab</strain>
    </source>
</reference>
<dbReference type="EMBL" id="JXLN01000303">
    <property type="protein sequence ID" value="KPL97518.1"/>
    <property type="molecule type" value="Genomic_DNA"/>
</dbReference>
<feature type="region of interest" description="Disordered" evidence="2">
    <location>
        <begin position="140"/>
        <end position="188"/>
    </location>
</feature>
<feature type="compositionally biased region" description="Polar residues" evidence="2">
    <location>
        <begin position="167"/>
        <end position="178"/>
    </location>
</feature>
<dbReference type="Gene3D" id="1.10.472.80">
    <property type="entry name" value="Ypt/Rab-GAP domain of gyp1p, domain 3"/>
    <property type="match status" value="1"/>
</dbReference>